<protein>
    <submittedName>
        <fullName evidence="1">DUF1178 family protein</fullName>
    </submittedName>
</protein>
<proteinExistence type="predicted"/>
<organism evidence="1 2">
    <name type="scientific">Sphingomonas citri</name>
    <dbReference type="NCBI Taxonomy" id="2862499"/>
    <lineage>
        <taxon>Bacteria</taxon>
        <taxon>Pseudomonadati</taxon>
        <taxon>Pseudomonadota</taxon>
        <taxon>Alphaproteobacteria</taxon>
        <taxon>Sphingomonadales</taxon>
        <taxon>Sphingomonadaceae</taxon>
        <taxon>Sphingomonas</taxon>
    </lineage>
</organism>
<dbReference type="PIRSF" id="PIRSF032131">
    <property type="entry name" value="UCP032131"/>
    <property type="match status" value="1"/>
</dbReference>
<accession>A0ABS7BR32</accession>
<reference evidence="1 2" key="1">
    <citation type="submission" date="2021-07" db="EMBL/GenBank/DDBJ databases">
        <title>Sphingomonas sp.</title>
        <authorList>
            <person name="Feng G."/>
            <person name="Li J."/>
            <person name="Pan M."/>
        </authorList>
    </citation>
    <scope>NUCLEOTIDE SEQUENCE [LARGE SCALE GENOMIC DNA]</scope>
    <source>
        <strain evidence="1 2">RRHST34</strain>
    </source>
</reference>
<name>A0ABS7BR32_9SPHN</name>
<evidence type="ECO:0000313" key="1">
    <source>
        <dbReference type="EMBL" id="MBW6532059.1"/>
    </source>
</evidence>
<dbReference type="Proteomes" id="UP000759103">
    <property type="component" value="Unassembled WGS sequence"/>
</dbReference>
<dbReference type="Pfam" id="PF06676">
    <property type="entry name" value="DUF1178"/>
    <property type="match status" value="1"/>
</dbReference>
<dbReference type="RefSeq" id="WP_219749415.1">
    <property type="nucleotide sequence ID" value="NZ_JAHXZN010000005.1"/>
</dbReference>
<comment type="caution">
    <text evidence="1">The sequence shown here is derived from an EMBL/GenBank/DDBJ whole genome shotgun (WGS) entry which is preliminary data.</text>
</comment>
<evidence type="ECO:0000313" key="2">
    <source>
        <dbReference type="Proteomes" id="UP000759103"/>
    </source>
</evidence>
<dbReference type="EMBL" id="JAHXZN010000005">
    <property type="protein sequence ID" value="MBW6532059.1"/>
    <property type="molecule type" value="Genomic_DNA"/>
</dbReference>
<keyword evidence="2" id="KW-1185">Reference proteome</keyword>
<dbReference type="InterPro" id="IPR009562">
    <property type="entry name" value="DUF1178"/>
</dbReference>
<sequence>MIVFDLRCARAHVFEAWFASTPAYEEQRERRLVACPTCGETSVEKAVMAPNVGAKGNRGSVEARSAAPADALRKLAALQAELLRRSRWVGSDFAAEARAMHEGERPEGAIHGQASAAEVSELVEEGVPIAPLLFPVAPPDQVN</sequence>
<gene>
    <name evidence="1" type="ORF">KZ820_15060</name>
</gene>